<evidence type="ECO:0000259" key="12">
    <source>
        <dbReference type="PROSITE" id="PS50011"/>
    </source>
</evidence>
<dbReference type="EC" id="2.7.11.1" evidence="1"/>
<feature type="binding site" evidence="10">
    <location>
        <position position="142"/>
    </location>
    <ligand>
        <name>ATP</name>
        <dbReference type="ChEBI" id="CHEBI:30616"/>
    </ligand>
</feature>
<dbReference type="InterPro" id="IPR017441">
    <property type="entry name" value="Protein_kinase_ATP_BS"/>
</dbReference>
<keyword evidence="6" id="KW-0418">Kinase</keyword>
<dbReference type="EMBL" id="CP014245">
    <property type="protein sequence ID" value="AMD21033.1"/>
    <property type="molecule type" value="Genomic_DNA"/>
</dbReference>
<feature type="domain" description="Protein kinase" evidence="12">
    <location>
        <begin position="113"/>
        <end position="440"/>
    </location>
</feature>
<dbReference type="PROSITE" id="PS00108">
    <property type="entry name" value="PROTEIN_KINASE_ST"/>
    <property type="match status" value="1"/>
</dbReference>
<dbReference type="SUPFAM" id="SSF56112">
    <property type="entry name" value="Protein kinase-like (PK-like)"/>
    <property type="match status" value="1"/>
</dbReference>
<keyword evidence="4" id="KW-0808">Transferase</keyword>
<feature type="region of interest" description="Disordered" evidence="11">
    <location>
        <begin position="1083"/>
        <end position="1111"/>
    </location>
</feature>
<dbReference type="OrthoDB" id="68483at2759"/>
<dbReference type="FunFam" id="1.10.510.10:FF:000829">
    <property type="entry name" value="Serine/threonine-protein kinase TOS3"/>
    <property type="match status" value="1"/>
</dbReference>
<dbReference type="InterPro" id="IPR011009">
    <property type="entry name" value="Kinase-like_dom_sf"/>
</dbReference>
<evidence type="ECO:0000256" key="4">
    <source>
        <dbReference type="ARBA" id="ARBA00022679"/>
    </source>
</evidence>
<feature type="region of interest" description="Disordered" evidence="11">
    <location>
        <begin position="281"/>
        <end position="303"/>
    </location>
</feature>
<feature type="region of interest" description="Disordered" evidence="11">
    <location>
        <begin position="758"/>
        <end position="783"/>
    </location>
</feature>
<feature type="compositionally biased region" description="Polar residues" evidence="11">
    <location>
        <begin position="729"/>
        <end position="738"/>
    </location>
</feature>
<comment type="catalytic activity">
    <reaction evidence="8">
        <text>L-threonyl-[protein] + ATP = O-phospho-L-threonyl-[protein] + ADP + H(+)</text>
        <dbReference type="Rhea" id="RHEA:46608"/>
        <dbReference type="Rhea" id="RHEA-COMP:11060"/>
        <dbReference type="Rhea" id="RHEA-COMP:11605"/>
        <dbReference type="ChEBI" id="CHEBI:15378"/>
        <dbReference type="ChEBI" id="CHEBI:30013"/>
        <dbReference type="ChEBI" id="CHEBI:30616"/>
        <dbReference type="ChEBI" id="CHEBI:61977"/>
        <dbReference type="ChEBI" id="CHEBI:456216"/>
        <dbReference type="EC" id="2.7.11.1"/>
    </reaction>
</comment>
<feature type="region of interest" description="Disordered" evidence="11">
    <location>
        <begin position="832"/>
        <end position="861"/>
    </location>
</feature>
<sequence>MNNNHLATDFDMVNVPLNIKSKLGVQGDHFVADEVYLHNTYEEEDVDDDDEVSSSDSLSLLLERQRQRQLNHPLHQNHIKAQLPTPGARKVKETNKISLEYDPISKRKVLNTYEIIRELGHGQHGKVKLALDLVTKQQVAIKIVDRHDKKRNTWKLQKTSNHGESDKIRREIAIMKKCNHEHVVKLIEVLDDMKSRKIYLVLEYCSKGEVKWCPGDSLETAARGPPLLSFQRTREIIRGVVLGLEYLHYQGIIHRDIKPANLLLSEDGIVKISDFGVSLASTTPSTSTSSSSSSSSAVSNLRTDGPDELELAKTAGTPAFFAPEICLGNDAYEKFNVDRQKFNKGSLISYMIDIWALGVTLHCLLFGKLPFIAEYEMELFEKVINDPLEFPSFEQMNSNGVSKISCPEEYEMAKDLLNKILEKHPLKRIPISDVKRHPFVCWDFNHLEDYDEVYESLKLSEKLSFFKNDDEGYQQISVSIDEVDNAVYGIGKGLRKSQVNTLLQAPIGRHGSRSNCSIALNPDDFISQSSDIGARPTSVTPKNASRETSSTANADNVNIILSEEPNITNRCSPLAKISTVSSLNQSTMPELSARELFQRELQKFDNERDPSSIVSLPVNSSFASLDSLYIDNFALKDTSMYDSEHLSPRYQEQGFNLNSHSPGNISILNRGSNTVCPLESVPENVPSSSSSSSLSMNDKRLQSPNTFTVNRLAMGSIRTDRIPRGTELASPQSGSSRQRYPVTCDPLSGSRLGGASGAITSCGPTKPEHKEVSPELGVERSPPATSVNTLFHSLSHNRSHSQNVAGRLTPSSLSRSVDRGINKKGIFDGLHGIDDEKDSSHEASDAISMESGCNYTRESSRSDTESLPFEFAVDSNNASELSLRSISELGPVGSYYEQVITHMDDSKSDADDTELAFNAGTFGQIRRFGSAGGSQASLEPPTSHKNFKGGRLSGLPERLKQSLTSDSMSTLTAPSTAGKASNRAKDNFDSMAHDTGLLLLQNDNFKESVDVPDNVLGMIPELQNRSSNTGTSIPLANGASGWLLPHAPSPATTQETHIDQLLSTSSNELSHFSSRELLQSVLSSKNTSRRGSVPAVHTMQPSPLGASHDEIQSVGYGRTSKAYLSRDEVFNEPITGDSQSIETSRDRSKSISIGQLELRGDN</sequence>
<gene>
    <name evidence="13" type="ORF">AW171_hschr52966</name>
</gene>
<dbReference type="InterPro" id="IPR000719">
    <property type="entry name" value="Prot_kinase_dom"/>
</dbReference>
<dbReference type="Pfam" id="PF00069">
    <property type="entry name" value="Pkinase"/>
    <property type="match status" value="1"/>
</dbReference>
<keyword evidence="3" id="KW-0597">Phosphoprotein</keyword>
<feature type="compositionally biased region" description="Polar residues" evidence="11">
    <location>
        <begin position="961"/>
        <end position="979"/>
    </location>
</feature>
<dbReference type="InterPro" id="IPR008271">
    <property type="entry name" value="Ser/Thr_kinase_AS"/>
</dbReference>
<dbReference type="GO" id="GO:0005737">
    <property type="term" value="C:cytoplasm"/>
    <property type="evidence" value="ECO:0007669"/>
    <property type="project" value="UniProtKB-ARBA"/>
</dbReference>
<dbReference type="STRING" id="45286.A0A109UZM4"/>
<evidence type="ECO:0000256" key="10">
    <source>
        <dbReference type="PROSITE-ProRule" id="PRU10141"/>
    </source>
</evidence>
<dbReference type="GO" id="GO:0042149">
    <property type="term" value="P:cellular response to glucose starvation"/>
    <property type="evidence" value="ECO:0007669"/>
    <property type="project" value="UniProtKB-ARBA"/>
</dbReference>
<dbReference type="CDD" id="cd14008">
    <property type="entry name" value="STKc_LKB1_CaMKK"/>
    <property type="match status" value="1"/>
</dbReference>
<evidence type="ECO:0000256" key="5">
    <source>
        <dbReference type="ARBA" id="ARBA00022741"/>
    </source>
</evidence>
<dbReference type="GeneID" id="28724309"/>
<protein>
    <recommendedName>
        <fullName evidence="1">non-specific serine/threonine protein kinase</fullName>
        <ecNumber evidence="1">2.7.11.1</ecNumber>
    </recommendedName>
</protein>
<dbReference type="AlphaFoldDB" id="A0A109UZM4"/>
<dbReference type="PROSITE" id="PS00107">
    <property type="entry name" value="PROTEIN_KINASE_ATP"/>
    <property type="match status" value="1"/>
</dbReference>
<evidence type="ECO:0000256" key="7">
    <source>
        <dbReference type="ARBA" id="ARBA00022840"/>
    </source>
</evidence>
<evidence type="ECO:0000313" key="13">
    <source>
        <dbReference type="EMBL" id="AMD21033.1"/>
    </source>
</evidence>
<evidence type="ECO:0000256" key="3">
    <source>
        <dbReference type="ARBA" id="ARBA00022553"/>
    </source>
</evidence>
<dbReference type="PROSITE" id="PS50011">
    <property type="entry name" value="PROTEIN_KINASE_DOM"/>
    <property type="match status" value="1"/>
</dbReference>
<evidence type="ECO:0000256" key="6">
    <source>
        <dbReference type="ARBA" id="ARBA00022777"/>
    </source>
</evidence>
<dbReference type="FunFam" id="3.30.200.20:FF:000206">
    <property type="entry name" value="Serine/threonine-protein kinase Ssp1"/>
    <property type="match status" value="1"/>
</dbReference>
<feature type="compositionally biased region" description="Low complexity" evidence="11">
    <location>
        <begin position="678"/>
        <end position="695"/>
    </location>
</feature>
<keyword evidence="2" id="KW-0723">Serine/threonine-protein kinase</keyword>
<dbReference type="PANTHER" id="PTHR43895">
    <property type="entry name" value="CALCIUM/CALMODULIN-DEPENDENT PROTEIN KINASE KINASE-RELATED"/>
    <property type="match status" value="1"/>
</dbReference>
<evidence type="ECO:0000256" key="8">
    <source>
        <dbReference type="ARBA" id="ARBA00047899"/>
    </source>
</evidence>
<dbReference type="GO" id="GO:0001558">
    <property type="term" value="P:regulation of cell growth"/>
    <property type="evidence" value="ECO:0007669"/>
    <property type="project" value="UniProtKB-ARBA"/>
</dbReference>
<proteinExistence type="predicted"/>
<feature type="region of interest" description="Disordered" evidence="11">
    <location>
        <begin position="719"/>
        <end position="741"/>
    </location>
</feature>
<accession>A0A109UZM4</accession>
<keyword evidence="5 10" id="KW-0547">Nucleotide-binding</keyword>
<reference evidence="13 14" key="1">
    <citation type="submission" date="2016-01" db="EMBL/GenBank/DDBJ databases">
        <title>Genome sequence of the yeast Holleya sinecauda.</title>
        <authorList>
            <person name="Dietrich F.S."/>
        </authorList>
    </citation>
    <scope>NUCLEOTIDE SEQUENCE [LARGE SCALE GENOMIC DNA]</scope>
    <source>
        <strain evidence="13 14">ATCC 58844</strain>
    </source>
</reference>
<dbReference type="GO" id="GO:0007165">
    <property type="term" value="P:signal transduction"/>
    <property type="evidence" value="ECO:0007669"/>
    <property type="project" value="TreeGrafter"/>
</dbReference>
<keyword evidence="7 10" id="KW-0067">ATP-binding</keyword>
<feature type="region of interest" description="Disordered" evidence="11">
    <location>
        <begin position="527"/>
        <end position="551"/>
    </location>
</feature>
<feature type="region of interest" description="Disordered" evidence="11">
    <location>
        <begin position="678"/>
        <end position="701"/>
    </location>
</feature>
<evidence type="ECO:0000256" key="1">
    <source>
        <dbReference type="ARBA" id="ARBA00012513"/>
    </source>
</evidence>
<feature type="compositionally biased region" description="Low complexity" evidence="11">
    <location>
        <begin position="281"/>
        <end position="296"/>
    </location>
</feature>
<feature type="compositionally biased region" description="Basic and acidic residues" evidence="11">
    <location>
        <begin position="832"/>
        <end position="844"/>
    </location>
</feature>
<dbReference type="Proteomes" id="UP000243052">
    <property type="component" value="Chromosome v"/>
</dbReference>
<dbReference type="Gene3D" id="1.10.510.10">
    <property type="entry name" value="Transferase(Phosphotransferase) domain 1"/>
    <property type="match status" value="1"/>
</dbReference>
<dbReference type="SMART" id="SM00220">
    <property type="entry name" value="S_TKc"/>
    <property type="match status" value="1"/>
</dbReference>
<dbReference type="GO" id="GO:0004674">
    <property type="term" value="F:protein serine/threonine kinase activity"/>
    <property type="evidence" value="ECO:0007669"/>
    <property type="project" value="UniProtKB-KW"/>
</dbReference>
<evidence type="ECO:0000256" key="9">
    <source>
        <dbReference type="ARBA" id="ARBA00048679"/>
    </source>
</evidence>
<evidence type="ECO:0000256" key="2">
    <source>
        <dbReference type="ARBA" id="ARBA00022527"/>
    </source>
</evidence>
<feature type="region of interest" description="Disordered" evidence="11">
    <location>
        <begin position="1125"/>
        <end position="1162"/>
    </location>
</feature>
<dbReference type="GO" id="GO:1900180">
    <property type="term" value="P:regulation of protein localization to nucleus"/>
    <property type="evidence" value="ECO:0007669"/>
    <property type="project" value="UniProtKB-ARBA"/>
</dbReference>
<keyword evidence="14" id="KW-1185">Reference proteome</keyword>
<evidence type="ECO:0000256" key="11">
    <source>
        <dbReference type="SAM" id="MobiDB-lite"/>
    </source>
</evidence>
<comment type="catalytic activity">
    <reaction evidence="9">
        <text>L-seryl-[protein] + ATP = O-phospho-L-seryl-[protein] + ADP + H(+)</text>
        <dbReference type="Rhea" id="RHEA:17989"/>
        <dbReference type="Rhea" id="RHEA-COMP:9863"/>
        <dbReference type="Rhea" id="RHEA-COMP:11604"/>
        <dbReference type="ChEBI" id="CHEBI:15378"/>
        <dbReference type="ChEBI" id="CHEBI:29999"/>
        <dbReference type="ChEBI" id="CHEBI:30616"/>
        <dbReference type="ChEBI" id="CHEBI:83421"/>
        <dbReference type="ChEBI" id="CHEBI:456216"/>
        <dbReference type="EC" id="2.7.11.1"/>
    </reaction>
</comment>
<feature type="region of interest" description="Disordered" evidence="11">
    <location>
        <begin position="928"/>
        <end position="983"/>
    </location>
</feature>
<dbReference type="RefSeq" id="XP_017988029.1">
    <property type="nucleotide sequence ID" value="XM_018132690.1"/>
</dbReference>
<dbReference type="Gene3D" id="3.30.200.20">
    <property type="entry name" value="Phosphorylase Kinase, domain 1"/>
    <property type="match status" value="1"/>
</dbReference>
<evidence type="ECO:0000313" key="14">
    <source>
        <dbReference type="Proteomes" id="UP000243052"/>
    </source>
</evidence>
<dbReference type="PANTHER" id="PTHR43895:SF152">
    <property type="entry name" value="SERINE_THREONINE-PROTEIN KINASE TOS3"/>
    <property type="match status" value="1"/>
</dbReference>
<dbReference type="GO" id="GO:0005524">
    <property type="term" value="F:ATP binding"/>
    <property type="evidence" value="ECO:0007669"/>
    <property type="project" value="UniProtKB-UniRule"/>
</dbReference>
<name>A0A109UZM4_9SACH</name>
<organism evidence="13 14">
    <name type="scientific">Eremothecium sinecaudum</name>
    <dbReference type="NCBI Taxonomy" id="45286"/>
    <lineage>
        <taxon>Eukaryota</taxon>
        <taxon>Fungi</taxon>
        <taxon>Dikarya</taxon>
        <taxon>Ascomycota</taxon>
        <taxon>Saccharomycotina</taxon>
        <taxon>Saccharomycetes</taxon>
        <taxon>Saccharomycetales</taxon>
        <taxon>Saccharomycetaceae</taxon>
        <taxon>Eremothecium</taxon>
    </lineage>
</organism>